<evidence type="ECO:0000256" key="5">
    <source>
        <dbReference type="ARBA" id="ARBA00022917"/>
    </source>
</evidence>
<dbReference type="GeneID" id="42003177"/>
<keyword evidence="13" id="KW-1185">Reference proteome</keyword>
<dbReference type="Gene3D" id="3.90.550.10">
    <property type="entry name" value="Spore Coat Polysaccharide Biosynthesis Protein SpsA, Chain A"/>
    <property type="match status" value="1"/>
</dbReference>
<evidence type="ECO:0000256" key="8">
    <source>
        <dbReference type="ARBA" id="ARBA00045373"/>
    </source>
</evidence>
<keyword evidence="4" id="KW-0396">Initiation factor</keyword>
<dbReference type="GO" id="GO:0005085">
    <property type="term" value="F:guanyl-nucleotide exchange factor activity"/>
    <property type="evidence" value="ECO:0007669"/>
    <property type="project" value="TreeGrafter"/>
</dbReference>
<dbReference type="EMBL" id="QEAO01000007">
    <property type="protein sequence ID" value="TPX35740.1"/>
    <property type="molecule type" value="Genomic_DNA"/>
</dbReference>
<dbReference type="Pfam" id="PF25084">
    <property type="entry name" value="LbH_EIF2B"/>
    <property type="match status" value="1"/>
</dbReference>
<sequence length="619" mass="68786">MFSISEKTPRPPRVPEFQAIVLCGYGSRLYPLAADEGVTKALLPVANKPMLYYQLNWLENAGVYDIIIVTHPEAKQHVRDYMEKMYEGAPETKAEVVALQNYDGTADALRYIKDKIKRDFIVLSSDLITDIPAHRVLDAFRLTHPAMSVLFYESLKPDAGSSLEKVVKEDAVEYVGISPLDARLVLAPRAEIRSELPIQTSLIRKFPVFHLHTGLRDAHLYVCKHWVLDLLVLNPKIASLRAEMLPLLVKCQYSEKAARAAQVDKAIFPHHRLPTTSQTRVTPTPTPTISISNHVRVTALVTRDGYTARANTISSYSEMNRQMTKVVGDARIAATAEISQRTTVGPDSMVGDGTKVGEKSIFKKSIVGAHCGIGKNCKITNSVIMDYVVLDDNVSLTNCVICLNAKIGMNTVLKDCEVGARFEMAANTQAKNDQFTHLHQQVDFEPRNKMNGVAGHSGTSTGVRTGLGDVTVNNIKQLKVICENSEHWSSLQEELKVDDKFWKDVIESGELAKLLYYNDIPVAAIISRREAELPSSAPSSPKTKLRILLLNTLPVYRNLDLETMLVEHIHQQTTPSTKQFYIELEASDESTIALFNKLGYVNATGEGVKASKTCLEKRI</sequence>
<dbReference type="InterPro" id="IPR005835">
    <property type="entry name" value="NTP_transferase_dom"/>
</dbReference>
<dbReference type="Pfam" id="PF00483">
    <property type="entry name" value="NTP_transferase"/>
    <property type="match status" value="1"/>
</dbReference>
<evidence type="ECO:0000259" key="10">
    <source>
        <dbReference type="Pfam" id="PF00483"/>
    </source>
</evidence>
<comment type="function">
    <text evidence="8">Acts as a component of the translation initiation factor 2B (eIF2B) complex, which catalyzes the exchange of GDP for GTP on the eukaryotic initiation factor 2 (eIF2) complex gamma subunit. Its guanine nucleotide exchange factor activity is repressed when bound to eIF2 complex phosphorylated on the alpha subunit, thereby limiting the amount of methionyl-initiator methionine tRNA available to the ribosome and consequently global translation is repressed.</text>
</comment>
<dbReference type="GO" id="GO:0002183">
    <property type="term" value="P:cytoplasmic translational initiation"/>
    <property type="evidence" value="ECO:0007669"/>
    <property type="project" value="TreeGrafter"/>
</dbReference>
<comment type="caution">
    <text evidence="12">The sequence shown here is derived from an EMBL/GenBank/DDBJ whole genome shotgun (WGS) entry which is preliminary data.</text>
</comment>
<feature type="domain" description="EIF2B subunit epsilon/gamma LbH" evidence="11">
    <location>
        <begin position="335"/>
        <end position="418"/>
    </location>
</feature>
<evidence type="ECO:0000256" key="3">
    <source>
        <dbReference type="ARBA" id="ARBA00022490"/>
    </source>
</evidence>
<evidence type="ECO:0000313" key="13">
    <source>
        <dbReference type="Proteomes" id="UP000319731"/>
    </source>
</evidence>
<evidence type="ECO:0000256" key="4">
    <source>
        <dbReference type="ARBA" id="ARBA00022540"/>
    </source>
</evidence>
<evidence type="ECO:0000256" key="1">
    <source>
        <dbReference type="ARBA" id="ARBA00004514"/>
    </source>
</evidence>
<comment type="subcellular location">
    <subcellularLocation>
        <location evidence="1">Cytoplasm</location>
        <location evidence="1">Cytosol</location>
    </subcellularLocation>
</comment>
<dbReference type="PANTHER" id="PTHR45989">
    <property type="entry name" value="TRANSLATION INITIATION FACTOR EIF-2B SUBUNIT GAMMA"/>
    <property type="match status" value="1"/>
</dbReference>
<dbReference type="SUPFAM" id="SSF53448">
    <property type="entry name" value="Nucleotide-diphospho-sugar transferases"/>
    <property type="match status" value="1"/>
</dbReference>
<dbReference type="GO" id="GO:0005851">
    <property type="term" value="C:eukaryotic translation initiation factor 2B complex"/>
    <property type="evidence" value="ECO:0007669"/>
    <property type="project" value="TreeGrafter"/>
</dbReference>
<reference evidence="12 13" key="1">
    <citation type="journal article" date="2019" name="Sci. Rep.">
        <title>Comparative genomics of chytrid fungi reveal insights into the obligate biotrophic and pathogenic lifestyle of Synchytrium endobioticum.</title>
        <authorList>
            <person name="van de Vossenberg B.T.L.H."/>
            <person name="Warris S."/>
            <person name="Nguyen H.D.T."/>
            <person name="van Gent-Pelzer M.P.E."/>
            <person name="Joly D.L."/>
            <person name="van de Geest H.C."/>
            <person name="Bonants P.J.M."/>
            <person name="Smith D.S."/>
            <person name="Levesque C.A."/>
            <person name="van der Lee T.A.J."/>
        </authorList>
    </citation>
    <scope>NUCLEOTIDE SEQUENCE [LARGE SCALE GENOMIC DNA]</scope>
    <source>
        <strain evidence="12 13">JEL517</strain>
    </source>
</reference>
<dbReference type="AlphaFoldDB" id="A0A507C2K4"/>
<dbReference type="Gene3D" id="2.160.10.10">
    <property type="entry name" value="Hexapeptide repeat proteins"/>
    <property type="match status" value="1"/>
</dbReference>
<evidence type="ECO:0000256" key="7">
    <source>
        <dbReference type="ARBA" id="ARBA00044229"/>
    </source>
</evidence>
<dbReference type="Proteomes" id="UP000319731">
    <property type="component" value="Unassembled WGS sequence"/>
</dbReference>
<accession>A0A507C2K4</accession>
<proteinExistence type="inferred from homology"/>
<feature type="domain" description="Nucleotidyl transferase" evidence="10">
    <location>
        <begin position="20"/>
        <end position="145"/>
    </location>
</feature>
<gene>
    <name evidence="12" type="ORF">SmJEL517_g01952</name>
</gene>
<evidence type="ECO:0000256" key="9">
    <source>
        <dbReference type="ARBA" id="ARBA00046432"/>
    </source>
</evidence>
<evidence type="ECO:0000259" key="11">
    <source>
        <dbReference type="Pfam" id="PF25084"/>
    </source>
</evidence>
<dbReference type="GO" id="GO:0003743">
    <property type="term" value="F:translation initiation factor activity"/>
    <property type="evidence" value="ECO:0007669"/>
    <property type="project" value="UniProtKB-KW"/>
</dbReference>
<dbReference type="GO" id="GO:0005829">
    <property type="term" value="C:cytosol"/>
    <property type="evidence" value="ECO:0007669"/>
    <property type="project" value="UniProtKB-SubCell"/>
</dbReference>
<name>A0A507C2K4_9FUNG</name>
<dbReference type="CDD" id="cd04652">
    <property type="entry name" value="LbH_eIF2B_gamma_C"/>
    <property type="match status" value="1"/>
</dbReference>
<protein>
    <recommendedName>
        <fullName evidence="6">Translation initiation factor eIF2B subunit gamma</fullName>
    </recommendedName>
    <alternativeName>
        <fullName evidence="7">eIF2B GDP-GTP exchange factor subunit gamma</fullName>
    </alternativeName>
</protein>
<comment type="similarity">
    <text evidence="2">Belongs to the eIF-2B gamma/epsilon subunits family.</text>
</comment>
<comment type="subunit">
    <text evidence="9">Component of the translation initiation factor 2B (eIF2B) complex which is a heterodecamer of two sets of five different subunits: alpha, beta, gamma, delta and epsilon. Subunits alpha, beta and delta comprise a regulatory subcomplex and subunits epsilon and gamma comprise a catalytic subcomplex. Within the complex, the hexameric regulatory complex resides at the center, with the two heterodimeric catalytic subcomplexes bound on opposite sides.</text>
</comment>
<keyword evidence="5" id="KW-0648">Protein biosynthesis</keyword>
<dbReference type="OrthoDB" id="10250549at2759"/>
<dbReference type="InterPro" id="IPR029044">
    <property type="entry name" value="Nucleotide-diphossugar_trans"/>
</dbReference>
<evidence type="ECO:0000256" key="2">
    <source>
        <dbReference type="ARBA" id="ARBA00007878"/>
    </source>
</evidence>
<dbReference type="RefSeq" id="XP_031026172.1">
    <property type="nucleotide sequence ID" value="XM_031167880.1"/>
</dbReference>
<dbReference type="STRING" id="1806994.A0A507C2K4"/>
<dbReference type="InterPro" id="IPR056764">
    <property type="entry name" value="LbH_EIF2B3/5"/>
</dbReference>
<dbReference type="PANTHER" id="PTHR45989:SF1">
    <property type="entry name" value="TRANSLATION INITIATION FACTOR EIF-2B SUBUNIT GAMMA"/>
    <property type="match status" value="1"/>
</dbReference>
<dbReference type="Gene3D" id="3.40.630.30">
    <property type="match status" value="1"/>
</dbReference>
<organism evidence="12 13">
    <name type="scientific">Synchytrium microbalum</name>
    <dbReference type="NCBI Taxonomy" id="1806994"/>
    <lineage>
        <taxon>Eukaryota</taxon>
        <taxon>Fungi</taxon>
        <taxon>Fungi incertae sedis</taxon>
        <taxon>Chytridiomycota</taxon>
        <taxon>Chytridiomycota incertae sedis</taxon>
        <taxon>Chytridiomycetes</taxon>
        <taxon>Synchytriales</taxon>
        <taxon>Synchytriaceae</taxon>
        <taxon>Synchytrium</taxon>
    </lineage>
</organism>
<evidence type="ECO:0000313" key="12">
    <source>
        <dbReference type="EMBL" id="TPX35740.1"/>
    </source>
</evidence>
<evidence type="ECO:0000256" key="6">
    <source>
        <dbReference type="ARBA" id="ARBA00044196"/>
    </source>
</evidence>
<keyword evidence="3" id="KW-0963">Cytoplasm</keyword>
<dbReference type="InterPro" id="IPR051960">
    <property type="entry name" value="eIF2B_gamma"/>
</dbReference>